<dbReference type="SUPFAM" id="SSF55486">
    <property type="entry name" value="Metalloproteases ('zincins'), catalytic domain"/>
    <property type="match status" value="1"/>
</dbReference>
<evidence type="ECO:0000259" key="5">
    <source>
        <dbReference type="Pfam" id="PF00413"/>
    </source>
</evidence>
<protein>
    <submittedName>
        <fullName evidence="6">Peptidase M10</fullName>
    </submittedName>
</protein>
<keyword evidence="4" id="KW-0862">Zinc</keyword>
<dbReference type="InterPro" id="IPR001818">
    <property type="entry name" value="Pept_M10_metallopeptidase"/>
</dbReference>
<evidence type="ECO:0000256" key="2">
    <source>
        <dbReference type="ARBA" id="ARBA00022723"/>
    </source>
</evidence>
<dbReference type="GO" id="GO:0006508">
    <property type="term" value="P:proteolysis"/>
    <property type="evidence" value="ECO:0007669"/>
    <property type="project" value="UniProtKB-KW"/>
</dbReference>
<dbReference type="AlphaFoldDB" id="A0A1V6MY02"/>
<name>A0A1V6MY02_9ACTN</name>
<dbReference type="EMBL" id="MPOH02000005">
    <property type="protein sequence ID" value="OQD57330.1"/>
    <property type="molecule type" value="Genomic_DNA"/>
</dbReference>
<dbReference type="STRING" id="114686.BM536_004950"/>
<gene>
    <name evidence="6" type="ORF">BM536_004950</name>
</gene>
<evidence type="ECO:0000256" key="3">
    <source>
        <dbReference type="ARBA" id="ARBA00022801"/>
    </source>
</evidence>
<evidence type="ECO:0000256" key="1">
    <source>
        <dbReference type="ARBA" id="ARBA00022670"/>
    </source>
</evidence>
<keyword evidence="1" id="KW-0645">Protease</keyword>
<dbReference type="Pfam" id="PF00413">
    <property type="entry name" value="Peptidase_M10"/>
    <property type="match status" value="1"/>
</dbReference>
<evidence type="ECO:0000256" key="4">
    <source>
        <dbReference type="ARBA" id="ARBA00022833"/>
    </source>
</evidence>
<reference evidence="7" key="1">
    <citation type="submission" date="2016-11" db="EMBL/GenBank/DDBJ databases">
        <authorList>
            <person name="Schniete J.K."/>
            <person name="Salih T."/>
            <person name="Algora Gallardo L."/>
            <person name="Martinez Fernandez S."/>
            <person name="Herron P.R."/>
        </authorList>
    </citation>
    <scope>NUCLEOTIDE SEQUENCE [LARGE SCALE GENOMIC DNA]</scope>
    <source>
        <strain evidence="7">DSM 41896</strain>
    </source>
</reference>
<dbReference type="Proteomes" id="UP000184286">
    <property type="component" value="Unassembled WGS sequence"/>
</dbReference>
<organism evidence="6 7">
    <name type="scientific">Streptomyces phaeoluteigriseus</name>
    <dbReference type="NCBI Taxonomy" id="114686"/>
    <lineage>
        <taxon>Bacteria</taxon>
        <taxon>Bacillati</taxon>
        <taxon>Actinomycetota</taxon>
        <taxon>Actinomycetes</taxon>
        <taxon>Kitasatosporales</taxon>
        <taxon>Streptomycetaceae</taxon>
        <taxon>Streptomyces</taxon>
        <taxon>Streptomyces aurantiacus group</taxon>
    </lineage>
</organism>
<comment type="caution">
    <text evidence="6">The sequence shown here is derived from an EMBL/GenBank/DDBJ whole genome shotgun (WGS) entry which is preliminary data.</text>
</comment>
<sequence length="331" mass="34260">MAGRHGPGVLGRVLVAAAVLGISWATVGGEVLTHAGETCVLARGALTVDDLPAGSSVLDCAAVGRLLTHQGAGVTVPEPGRKVTVDSLAVDGSRHGFSLEVGADGTVSYDLPDDAGSEEHAHAAGPATTSRAACADGAYALSGHKEYGTYDWWLGDDALPGNLSVAEARRTFDGAIGTITGTRNKCGFGDVVGARSKYHGRTHHEADIDQQARCTARDHVSVWDAGALNSGVVATTCSWSRSVKGGGPDWLKEADVRFNTRHYTFTNNPTGGCKNTYDISSVATHEAGHVFGLAHVGSGHEGQTMFTNSFACSTSARSLGRGDVLGLRALY</sequence>
<dbReference type="GO" id="GO:0031012">
    <property type="term" value="C:extracellular matrix"/>
    <property type="evidence" value="ECO:0007669"/>
    <property type="project" value="InterPro"/>
</dbReference>
<keyword evidence="2" id="KW-0479">Metal-binding</keyword>
<dbReference type="GO" id="GO:0004222">
    <property type="term" value="F:metalloendopeptidase activity"/>
    <property type="evidence" value="ECO:0007669"/>
    <property type="project" value="InterPro"/>
</dbReference>
<reference evidence="6 7" key="2">
    <citation type="submission" date="2017-02" db="EMBL/GenBank/DDBJ databases">
        <title>Draft genome sequence of Streptomyces phaeoluteigriseus type strain DSM41896.</title>
        <authorList>
            <person name="Salih T.S."/>
            <person name="Algora Gallardo L."/>
            <person name="Melo Santos T."/>
            <person name="Filgueira Martinez S."/>
            <person name="Herron P.R."/>
        </authorList>
    </citation>
    <scope>NUCLEOTIDE SEQUENCE [LARGE SCALE GENOMIC DNA]</scope>
    <source>
        <strain evidence="6 7">DSM 41896</strain>
    </source>
</reference>
<dbReference type="InterPro" id="IPR024079">
    <property type="entry name" value="MetalloPept_cat_dom_sf"/>
</dbReference>
<feature type="domain" description="Peptidase M10 metallopeptidase" evidence="5">
    <location>
        <begin position="248"/>
        <end position="331"/>
    </location>
</feature>
<accession>A0A1V6MY02</accession>
<dbReference type="OrthoDB" id="5188902at2"/>
<evidence type="ECO:0000313" key="7">
    <source>
        <dbReference type="Proteomes" id="UP000184286"/>
    </source>
</evidence>
<keyword evidence="3" id="KW-0378">Hydrolase</keyword>
<dbReference type="Gene3D" id="3.40.390.10">
    <property type="entry name" value="Collagenase (Catalytic Domain)"/>
    <property type="match status" value="1"/>
</dbReference>
<dbReference type="GO" id="GO:0008270">
    <property type="term" value="F:zinc ion binding"/>
    <property type="evidence" value="ECO:0007669"/>
    <property type="project" value="InterPro"/>
</dbReference>
<evidence type="ECO:0000313" key="6">
    <source>
        <dbReference type="EMBL" id="OQD57330.1"/>
    </source>
</evidence>
<proteinExistence type="predicted"/>